<evidence type="ECO:0000313" key="2">
    <source>
        <dbReference type="EMBL" id="KZZ88043.1"/>
    </source>
</evidence>
<feature type="region of interest" description="Disordered" evidence="1">
    <location>
        <begin position="262"/>
        <end position="357"/>
    </location>
</feature>
<dbReference type="EMBL" id="AZGY01000032">
    <property type="protein sequence ID" value="KZZ88043.1"/>
    <property type="molecule type" value="Genomic_DNA"/>
</dbReference>
<sequence length="589" mass="64469">MSSSPDRRSRIAHVEDADEDAGSSVDVKPGTRKYAVSDGRSSPSKANTGRSRSGKRPANSRSSSVNANFNDAESRESADRQEKPLPKAPDQASRDRQPGEVNQQRRDQEEGRRAAAVDKQPRPSRKTRPSPPKQSNTQPVIQQQHRRDRGNDPASYGVQQQPARSASRPRAQPRPASYYAGQPYGRPAPLDVETAPLRAAANPFPVGTYPPPLAWQSPVIPPGGYVPPMPPSTGFVPGFFDHGPAADPHNRLRSRFDARPASAMAFGKPPPPPGRFDFYPRDYLDEPPETAQAGHLLPRSRRLEGDRRRMPPPEVPARPHSTLPPTTPHRSPSTRRPGRSRPPPTQRRSVGFAGFDDDEFEGEESLFNDLSPDPAYDRRRVGLPRLGRSSSVYGHPDLDVTAVAGRSNRSSFHGTAALPTGGVSLDDKFNNALNYQAAVSGPQFDLTADALRKSRRRSGIAPSRSTRSSGSRDESEYRRSSITRTSYNGNDDLTIKISGNARLRVPGVGAEIECDDGGEIVFSTRPGDPRLDSDQGSMMYRQLEDNRSRVGGKALPQRARAPSQSDSQSRSFAPARGSFDRPSSIYNNF</sequence>
<feature type="region of interest" description="Disordered" evidence="1">
    <location>
        <begin position="545"/>
        <end position="589"/>
    </location>
</feature>
<feature type="region of interest" description="Disordered" evidence="1">
    <location>
        <begin position="455"/>
        <end position="493"/>
    </location>
</feature>
<evidence type="ECO:0000313" key="3">
    <source>
        <dbReference type="Proteomes" id="UP000078544"/>
    </source>
</evidence>
<feature type="compositionally biased region" description="Polar residues" evidence="1">
    <location>
        <begin position="59"/>
        <end position="71"/>
    </location>
</feature>
<name>A0A162I3B2_9HYPO</name>
<feature type="compositionally biased region" description="Low complexity" evidence="1">
    <location>
        <begin position="318"/>
        <end position="331"/>
    </location>
</feature>
<feature type="compositionally biased region" description="Polar residues" evidence="1">
    <location>
        <begin position="39"/>
        <end position="51"/>
    </location>
</feature>
<feature type="region of interest" description="Disordered" evidence="1">
    <location>
        <begin position="1"/>
        <end position="190"/>
    </location>
</feature>
<protein>
    <submittedName>
        <fullName evidence="2">Uncharacterized protein</fullName>
    </submittedName>
</protein>
<evidence type="ECO:0000256" key="1">
    <source>
        <dbReference type="SAM" id="MobiDB-lite"/>
    </source>
</evidence>
<accession>A0A162I3B2</accession>
<feature type="compositionally biased region" description="Low complexity" evidence="1">
    <location>
        <begin position="159"/>
        <end position="177"/>
    </location>
</feature>
<feature type="compositionally biased region" description="Polar residues" evidence="1">
    <location>
        <begin position="480"/>
        <end position="491"/>
    </location>
</feature>
<feature type="compositionally biased region" description="Basic and acidic residues" evidence="1">
    <location>
        <begin position="1"/>
        <end position="15"/>
    </location>
</feature>
<proteinExistence type="predicted"/>
<organism evidence="2 3">
    <name type="scientific">Moelleriella libera RCEF 2490</name>
    <dbReference type="NCBI Taxonomy" id="1081109"/>
    <lineage>
        <taxon>Eukaryota</taxon>
        <taxon>Fungi</taxon>
        <taxon>Dikarya</taxon>
        <taxon>Ascomycota</taxon>
        <taxon>Pezizomycotina</taxon>
        <taxon>Sordariomycetes</taxon>
        <taxon>Hypocreomycetidae</taxon>
        <taxon>Hypocreales</taxon>
        <taxon>Clavicipitaceae</taxon>
        <taxon>Moelleriella</taxon>
    </lineage>
</organism>
<dbReference type="STRING" id="1081109.A0A162I3B2"/>
<feature type="compositionally biased region" description="Basic and acidic residues" evidence="1">
    <location>
        <begin position="301"/>
        <end position="311"/>
    </location>
</feature>
<feature type="compositionally biased region" description="Basic and acidic residues" evidence="1">
    <location>
        <begin position="92"/>
        <end position="121"/>
    </location>
</feature>
<feature type="compositionally biased region" description="Polar residues" evidence="1">
    <location>
        <begin position="562"/>
        <end position="571"/>
    </location>
</feature>
<comment type="caution">
    <text evidence="2">The sequence shown here is derived from an EMBL/GenBank/DDBJ whole genome shotgun (WGS) entry which is preliminary data.</text>
</comment>
<dbReference type="AlphaFoldDB" id="A0A162I3B2"/>
<reference evidence="2 3" key="1">
    <citation type="journal article" date="2016" name="Genome Biol. Evol.">
        <title>Divergent and convergent evolution of fungal pathogenicity.</title>
        <authorList>
            <person name="Shang Y."/>
            <person name="Xiao G."/>
            <person name="Zheng P."/>
            <person name="Cen K."/>
            <person name="Zhan S."/>
            <person name="Wang C."/>
        </authorList>
    </citation>
    <scope>NUCLEOTIDE SEQUENCE [LARGE SCALE GENOMIC DNA]</scope>
    <source>
        <strain evidence="2 3">RCEF 2490</strain>
    </source>
</reference>
<feature type="compositionally biased region" description="Basic and acidic residues" evidence="1">
    <location>
        <begin position="72"/>
        <end position="85"/>
    </location>
</feature>
<dbReference type="OrthoDB" id="4898142at2759"/>
<feature type="compositionally biased region" description="Basic and acidic residues" evidence="1">
    <location>
        <begin position="470"/>
        <end position="479"/>
    </location>
</feature>
<dbReference type="Proteomes" id="UP000078544">
    <property type="component" value="Unassembled WGS sequence"/>
</dbReference>
<keyword evidence="3" id="KW-1185">Reference proteome</keyword>
<gene>
    <name evidence="2" type="ORF">AAL_08198</name>
</gene>